<dbReference type="InterPro" id="IPR002105">
    <property type="entry name" value="Dockerin_1_rpt"/>
</dbReference>
<protein>
    <recommendedName>
        <fullName evidence="2">Dockerin domain-containing protein</fullName>
    </recommendedName>
</protein>
<keyword evidence="1" id="KW-0732">Signal</keyword>
<dbReference type="AlphaFoldDB" id="A0A1H6LF58"/>
<feature type="signal peptide" evidence="1">
    <location>
        <begin position="1"/>
        <end position="21"/>
    </location>
</feature>
<dbReference type="Pfam" id="PF00404">
    <property type="entry name" value="Dockerin_1"/>
    <property type="match status" value="1"/>
</dbReference>
<proteinExistence type="predicted"/>
<feature type="domain" description="Dockerin" evidence="2">
    <location>
        <begin position="43"/>
        <end position="116"/>
    </location>
</feature>
<dbReference type="Gene3D" id="1.10.1330.10">
    <property type="entry name" value="Dockerin domain"/>
    <property type="match status" value="2"/>
</dbReference>
<organism evidence="3 4">
    <name type="scientific">Ruminococcus flavefaciens</name>
    <dbReference type="NCBI Taxonomy" id="1265"/>
    <lineage>
        <taxon>Bacteria</taxon>
        <taxon>Bacillati</taxon>
        <taxon>Bacillota</taxon>
        <taxon>Clostridia</taxon>
        <taxon>Eubacteriales</taxon>
        <taxon>Oscillospiraceae</taxon>
        <taxon>Ruminococcus</taxon>
    </lineage>
</organism>
<dbReference type="InterPro" id="IPR016134">
    <property type="entry name" value="Dockerin_dom"/>
</dbReference>
<dbReference type="Proteomes" id="UP000183190">
    <property type="component" value="Unassembled WGS sequence"/>
</dbReference>
<gene>
    <name evidence="3" type="ORF">SAMN02910265_02954</name>
</gene>
<reference evidence="3 4" key="1">
    <citation type="submission" date="2016-10" db="EMBL/GenBank/DDBJ databases">
        <authorList>
            <person name="de Groot N.N."/>
        </authorList>
    </citation>
    <scope>NUCLEOTIDE SEQUENCE [LARGE SCALE GENOMIC DNA]</scope>
    <source>
        <strain evidence="3 4">YAD2003</strain>
    </source>
</reference>
<dbReference type="NCBIfam" id="NF041940">
    <property type="entry name" value="choice_anch_X"/>
    <property type="match status" value="1"/>
</dbReference>
<evidence type="ECO:0000313" key="4">
    <source>
        <dbReference type="Proteomes" id="UP000183190"/>
    </source>
</evidence>
<feature type="chain" id="PRO_5038972057" description="Dockerin domain-containing protein" evidence="1">
    <location>
        <begin position="22"/>
        <end position="892"/>
    </location>
</feature>
<dbReference type="CDD" id="cd14255">
    <property type="entry name" value="Dockerin_III"/>
    <property type="match status" value="1"/>
</dbReference>
<dbReference type="EMBL" id="FNWV01000015">
    <property type="protein sequence ID" value="SEH83344.1"/>
    <property type="molecule type" value="Genomic_DNA"/>
</dbReference>
<name>A0A1H6LF58_RUMFL</name>
<accession>A0A1H6LF58</accession>
<dbReference type="OrthoDB" id="1822572at2"/>
<dbReference type="InterPro" id="IPR036439">
    <property type="entry name" value="Dockerin_dom_sf"/>
</dbReference>
<evidence type="ECO:0000313" key="3">
    <source>
        <dbReference type="EMBL" id="SEH83344.1"/>
    </source>
</evidence>
<evidence type="ECO:0000259" key="2">
    <source>
        <dbReference type="PROSITE" id="PS51766"/>
    </source>
</evidence>
<dbReference type="RefSeq" id="WP_074718764.1">
    <property type="nucleotide sequence ID" value="NZ_FNWV01000015.1"/>
</dbReference>
<dbReference type="SUPFAM" id="SSF63446">
    <property type="entry name" value="Type I dockerin domain"/>
    <property type="match status" value="1"/>
</dbReference>
<dbReference type="PROSITE" id="PS51766">
    <property type="entry name" value="DOCKERIN"/>
    <property type="match status" value="1"/>
</dbReference>
<dbReference type="GO" id="GO:0000272">
    <property type="term" value="P:polysaccharide catabolic process"/>
    <property type="evidence" value="ECO:0007669"/>
    <property type="project" value="InterPro"/>
</dbReference>
<evidence type="ECO:0000256" key="1">
    <source>
        <dbReference type="SAM" id="SignalP"/>
    </source>
</evidence>
<dbReference type="GO" id="GO:0004553">
    <property type="term" value="F:hydrolase activity, hydrolyzing O-glycosyl compounds"/>
    <property type="evidence" value="ECO:0007669"/>
    <property type="project" value="InterPro"/>
</dbReference>
<sequence>MKITRLIAAAMSMTFLLGTAAGTNNYILKNHMIVNAEDTAVEVKYTLGDVNNDGSINAIDASSVLSHYASASTIQEGGFNEEQLIAADVNLDGIVDAVDASCILAYYAYASTASGNIVSIAEFIRSRANKAEELPVLSSFSAEPHYIYINTEETVKFTVKSAESFPNDTVSLYDENNNFVSYMFDDGTNGDEKANDGIYSKDIVLGSDDFDNIKYYAAAGKYKSDKRNICFYRDLTEDDLNGTLAILDDMNGLTFADACTYIKSSDKVRIFSIDEENSSISFQSIYGYHALWTEDSEEDIRTCGRGQFSYRTDEYEINEEDFEKGNYSIIQKLYDYTLGRLKECDIKLAKHSKKKVAVLKQTKFKYNADVMVQVGDCIAQTLNLGSSEYKNEDEIRDSQLTVLDADETDVIEELKHLNDYNTVIFDAHGGYFEHNDEYVCNIATGVEITKEEKKQIKLNQHKYSQDVSSYNLVICGENDPETNKIRYELLFTPGFISDYYPGSNDLSDSLWILGDCHSLQNDGFYTALHNAGAKTVIGFSNTVSELYRNNVVLETLINGMILSADTANDSLREAELMFGRTDPYIYDIEKIITEPVIRGDLNYRFVDEISLKDLYEIESTQGPISIGFPTLDTGTSSDKRTIEILQKLYDKLDGAKNATYMTYAGEVGLAFGRKYKHNGLDYGTYESFDEIINCARSIEYPFELIRKKAYNSKYPLADVGYYYDNNKDPYIHGAGYTQTEKKDADNDNEDELIKVLHDTAKGSTFNLFNIMLNRGVNNDHWYTGNCNSIITVIKDDYYYDTHNSHYGWDHTKDEYKFNYFKNKQLADEKGITIDEKASGGGYVFENHIFYIIDLREGHDYDLDEICKQSGGRYVKYSEANLDYLIDLINKRR</sequence>